<gene>
    <name evidence="1" type="ORF">Patl1_14392</name>
</gene>
<evidence type="ECO:0000313" key="1">
    <source>
        <dbReference type="EMBL" id="KAJ0091277.1"/>
    </source>
</evidence>
<protein>
    <submittedName>
        <fullName evidence="1">Uncharacterized protein</fullName>
    </submittedName>
</protein>
<dbReference type="EMBL" id="CM047904">
    <property type="protein sequence ID" value="KAJ0091277.1"/>
    <property type="molecule type" value="Genomic_DNA"/>
</dbReference>
<evidence type="ECO:0000313" key="2">
    <source>
        <dbReference type="Proteomes" id="UP001164250"/>
    </source>
</evidence>
<keyword evidence="2" id="KW-1185">Reference proteome</keyword>
<reference evidence="2" key="1">
    <citation type="journal article" date="2023" name="G3 (Bethesda)">
        <title>Genome assembly and association tests identify interacting loci associated with vigor, precocity, and sex in interspecific pistachio rootstocks.</title>
        <authorList>
            <person name="Palmer W."/>
            <person name="Jacygrad E."/>
            <person name="Sagayaradj S."/>
            <person name="Cavanaugh K."/>
            <person name="Han R."/>
            <person name="Bertier L."/>
            <person name="Beede B."/>
            <person name="Kafkas S."/>
            <person name="Golino D."/>
            <person name="Preece J."/>
            <person name="Michelmore R."/>
        </authorList>
    </citation>
    <scope>NUCLEOTIDE SEQUENCE [LARGE SCALE GENOMIC DNA]</scope>
</reference>
<accession>A0ACC1AX52</accession>
<proteinExistence type="predicted"/>
<comment type="caution">
    <text evidence="1">The sequence shown here is derived from an EMBL/GenBank/DDBJ whole genome shotgun (WGS) entry which is preliminary data.</text>
</comment>
<sequence>MANPVTISPQGNAAATDDDRVDEVHNSLVHSDNTSMDAHNSS</sequence>
<name>A0ACC1AX52_9ROSI</name>
<dbReference type="Proteomes" id="UP001164250">
    <property type="component" value="Chromosome 8"/>
</dbReference>
<organism evidence="1 2">
    <name type="scientific">Pistacia atlantica</name>
    <dbReference type="NCBI Taxonomy" id="434234"/>
    <lineage>
        <taxon>Eukaryota</taxon>
        <taxon>Viridiplantae</taxon>
        <taxon>Streptophyta</taxon>
        <taxon>Embryophyta</taxon>
        <taxon>Tracheophyta</taxon>
        <taxon>Spermatophyta</taxon>
        <taxon>Magnoliopsida</taxon>
        <taxon>eudicotyledons</taxon>
        <taxon>Gunneridae</taxon>
        <taxon>Pentapetalae</taxon>
        <taxon>rosids</taxon>
        <taxon>malvids</taxon>
        <taxon>Sapindales</taxon>
        <taxon>Anacardiaceae</taxon>
        <taxon>Pistacia</taxon>
    </lineage>
</organism>